<reference evidence="3" key="1">
    <citation type="journal article" date="2019" name="Int. J. Syst. Evol. Microbiol.">
        <title>The Global Catalogue of Microorganisms (GCM) 10K type strain sequencing project: providing services to taxonomists for standard genome sequencing and annotation.</title>
        <authorList>
            <consortium name="The Broad Institute Genomics Platform"/>
            <consortium name="The Broad Institute Genome Sequencing Center for Infectious Disease"/>
            <person name="Wu L."/>
            <person name="Ma J."/>
        </authorList>
    </citation>
    <scope>NUCLEOTIDE SEQUENCE [LARGE SCALE GENOMIC DNA]</scope>
    <source>
        <strain evidence="3">CECT 7477</strain>
    </source>
</reference>
<dbReference type="Proteomes" id="UP001595814">
    <property type="component" value="Unassembled WGS sequence"/>
</dbReference>
<evidence type="ECO:0000256" key="1">
    <source>
        <dbReference type="SAM" id="SignalP"/>
    </source>
</evidence>
<evidence type="ECO:0000313" key="2">
    <source>
        <dbReference type="EMBL" id="MFC4095967.1"/>
    </source>
</evidence>
<protein>
    <recommendedName>
        <fullName evidence="4">Lipoprotein</fullName>
    </recommendedName>
</protein>
<sequence length="213" mass="23948">MKTMNLIAICSFLIMTWACSHTDLPEEEIQTEATNFSFRLEQESTSLNGLELVKHAVIAEQLKTRRTISKLKEAIRAGKRHLLPQLEAAQQKEADIEIYKESLTMIVRPKAPYPPRPPRGCFNDPQANCGIPKINLKEYPSIELARGLEHIQVEIYNAKNQLVGRGSSLTKSKDGSILMYIKSELNGEGTLKIKPQSKVVDEGLFLDIPVYAK</sequence>
<feature type="chain" id="PRO_5047263962" description="Lipoprotein" evidence="1">
    <location>
        <begin position="21"/>
        <end position="213"/>
    </location>
</feature>
<keyword evidence="3" id="KW-1185">Reference proteome</keyword>
<name>A0ABV8JNT6_9FLAO</name>
<dbReference type="EMBL" id="JBHSAW010000004">
    <property type="protein sequence ID" value="MFC4095967.1"/>
    <property type="molecule type" value="Genomic_DNA"/>
</dbReference>
<feature type="signal peptide" evidence="1">
    <location>
        <begin position="1"/>
        <end position="20"/>
    </location>
</feature>
<organism evidence="2 3">
    <name type="scientific">Euzebyella saccharophila</name>
    <dbReference type="NCBI Taxonomy" id="679664"/>
    <lineage>
        <taxon>Bacteria</taxon>
        <taxon>Pseudomonadati</taxon>
        <taxon>Bacteroidota</taxon>
        <taxon>Flavobacteriia</taxon>
        <taxon>Flavobacteriales</taxon>
        <taxon>Flavobacteriaceae</taxon>
        <taxon>Euzebyella</taxon>
    </lineage>
</organism>
<gene>
    <name evidence="2" type="ORF">ACFOUT_08775</name>
</gene>
<proteinExistence type="predicted"/>
<evidence type="ECO:0000313" key="3">
    <source>
        <dbReference type="Proteomes" id="UP001595814"/>
    </source>
</evidence>
<accession>A0ABV8JNT6</accession>
<comment type="caution">
    <text evidence="2">The sequence shown here is derived from an EMBL/GenBank/DDBJ whole genome shotgun (WGS) entry which is preliminary data.</text>
</comment>
<keyword evidence="1" id="KW-0732">Signal</keyword>
<evidence type="ECO:0008006" key="4">
    <source>
        <dbReference type="Google" id="ProtNLM"/>
    </source>
</evidence>
<dbReference type="RefSeq" id="WP_192460405.1">
    <property type="nucleotide sequence ID" value="NZ_JACYFJ010000001.1"/>
</dbReference>